<feature type="binding site" evidence="8">
    <location>
        <begin position="34"/>
        <end position="35"/>
    </location>
    <ligand>
        <name>ATP</name>
        <dbReference type="ChEBI" id="CHEBI:30616"/>
    </ligand>
</feature>
<dbReference type="GO" id="GO:0016874">
    <property type="term" value="F:ligase activity"/>
    <property type="evidence" value="ECO:0007669"/>
    <property type="project" value="UniProtKB-KW"/>
</dbReference>
<keyword evidence="5 8" id="KW-0648">Protein biosynthesis</keyword>
<evidence type="ECO:0000313" key="11">
    <source>
        <dbReference type="EMBL" id="GAA1562606.1"/>
    </source>
</evidence>
<evidence type="ECO:0000256" key="10">
    <source>
        <dbReference type="SAM" id="MobiDB-lite"/>
    </source>
</evidence>
<feature type="binding site" evidence="8">
    <location>
        <position position="148"/>
    </location>
    <ligand>
        <name>L-tryptophan</name>
        <dbReference type="ChEBI" id="CHEBI:57912"/>
    </ligand>
</feature>
<keyword evidence="8" id="KW-0963">Cytoplasm</keyword>
<dbReference type="SUPFAM" id="SSF52374">
    <property type="entry name" value="Nucleotidylyl transferase"/>
    <property type="match status" value="1"/>
</dbReference>
<keyword evidence="3 8" id="KW-0547">Nucleotide-binding</keyword>
<proteinExistence type="inferred from homology"/>
<dbReference type="CDD" id="cd00806">
    <property type="entry name" value="TrpRS_core"/>
    <property type="match status" value="1"/>
</dbReference>
<comment type="subunit">
    <text evidence="8">Homodimer.</text>
</comment>
<evidence type="ECO:0000256" key="2">
    <source>
        <dbReference type="ARBA" id="ARBA00022598"/>
    </source>
</evidence>
<dbReference type="Gene3D" id="3.40.50.620">
    <property type="entry name" value="HUPs"/>
    <property type="match status" value="1"/>
</dbReference>
<dbReference type="PRINTS" id="PR01039">
    <property type="entry name" value="TRNASYNTHTRP"/>
</dbReference>
<evidence type="ECO:0000256" key="5">
    <source>
        <dbReference type="ARBA" id="ARBA00022917"/>
    </source>
</evidence>
<evidence type="ECO:0000313" key="12">
    <source>
        <dbReference type="Proteomes" id="UP001501470"/>
    </source>
</evidence>
<feature type="region of interest" description="Disordered" evidence="10">
    <location>
        <begin position="339"/>
        <end position="358"/>
    </location>
</feature>
<dbReference type="InterPro" id="IPR050203">
    <property type="entry name" value="Trp-tRNA_synthetase"/>
</dbReference>
<dbReference type="InterPro" id="IPR002306">
    <property type="entry name" value="Trp-tRNA-ligase"/>
</dbReference>
<sequence length="358" mass="38681">MRVPVAAGLQTQTEEPPMSRRISGFKPTGPLQLGNYVGAIRPVVRGQHEQDTVAFIADLHALTVQHDPVLLQSRSREVAGLMLAAGVDPDRTLLYRQSDVAAHLELHYLLECVASYGEAHRMIQFKEKGGGGGSRLSLLTYPVLMAADILVHDIDEVPVGRDQRQHVELTRDLAERFNERYGRTFTVPRAVHPAFAARIADLADPARKMGKTNASTAGVLFLLDPPDVLRRKVMRAVTDAGTEVVYDPEGSPGVANLLDILGALTDRAPETIDFRGSGYGRLKTQVADAVIATLEPLQRRYQELTDEEIEAVLAKGAEQAAQTADATVRRAKAAIGLTGGRRAPAGSPATPVTAGRPR</sequence>
<keyword evidence="12" id="KW-1185">Reference proteome</keyword>
<feature type="binding site" evidence="8">
    <location>
        <position position="199"/>
    </location>
    <ligand>
        <name>ATP</name>
        <dbReference type="ChEBI" id="CHEBI:30616"/>
    </ligand>
</feature>
<feature type="region of interest" description="Disordered" evidence="10">
    <location>
        <begin position="1"/>
        <end position="21"/>
    </location>
</feature>
<dbReference type="EMBL" id="BAAAQD010000032">
    <property type="protein sequence ID" value="GAA1562606.1"/>
    <property type="molecule type" value="Genomic_DNA"/>
</dbReference>
<dbReference type="InterPro" id="IPR024109">
    <property type="entry name" value="Trp-tRNA-ligase_bac-type"/>
</dbReference>
<name>A0ABP4NKN7_9ACTN</name>
<protein>
    <recommendedName>
        <fullName evidence="8">Tryptophan--tRNA ligase</fullName>
        <ecNumber evidence="8">6.1.1.2</ecNumber>
    </recommendedName>
    <alternativeName>
        <fullName evidence="8">Tryptophanyl-tRNA synthetase</fullName>
        <shortName evidence="8">TrpRS</shortName>
    </alternativeName>
</protein>
<dbReference type="NCBIfam" id="TIGR00233">
    <property type="entry name" value="trpS"/>
    <property type="match status" value="1"/>
</dbReference>
<evidence type="ECO:0000256" key="9">
    <source>
        <dbReference type="RuleBase" id="RU363036"/>
    </source>
</evidence>
<gene>
    <name evidence="11" type="primary">trpS_2</name>
    <name evidence="8" type="synonym">trpS</name>
    <name evidence="11" type="ORF">GCM10009827_100160</name>
</gene>
<comment type="caution">
    <text evidence="11">The sequence shown here is derived from an EMBL/GenBank/DDBJ whole genome shotgun (WGS) entry which is preliminary data.</text>
</comment>
<dbReference type="HAMAP" id="MF_00140_B">
    <property type="entry name" value="Trp_tRNA_synth_B"/>
    <property type="match status" value="1"/>
</dbReference>
<dbReference type="Proteomes" id="UP001501470">
    <property type="component" value="Unassembled WGS sequence"/>
</dbReference>
<evidence type="ECO:0000256" key="4">
    <source>
        <dbReference type="ARBA" id="ARBA00022840"/>
    </source>
</evidence>
<reference evidence="12" key="1">
    <citation type="journal article" date="2019" name="Int. J. Syst. Evol. Microbiol.">
        <title>The Global Catalogue of Microorganisms (GCM) 10K type strain sequencing project: providing services to taxonomists for standard genome sequencing and annotation.</title>
        <authorList>
            <consortium name="The Broad Institute Genomics Platform"/>
            <consortium name="The Broad Institute Genome Sequencing Center for Infectious Disease"/>
            <person name="Wu L."/>
            <person name="Ma J."/>
        </authorList>
    </citation>
    <scope>NUCLEOTIDE SEQUENCE [LARGE SCALE GENOMIC DNA]</scope>
    <source>
        <strain evidence="12">JCM 15933</strain>
    </source>
</reference>
<evidence type="ECO:0000256" key="7">
    <source>
        <dbReference type="ARBA" id="ARBA00049929"/>
    </source>
</evidence>
<dbReference type="EC" id="6.1.1.2" evidence="8"/>
<organism evidence="11 12">
    <name type="scientific">Dactylosporangium maewongense</name>
    <dbReference type="NCBI Taxonomy" id="634393"/>
    <lineage>
        <taxon>Bacteria</taxon>
        <taxon>Bacillati</taxon>
        <taxon>Actinomycetota</taxon>
        <taxon>Actinomycetes</taxon>
        <taxon>Micromonosporales</taxon>
        <taxon>Micromonosporaceae</taxon>
        <taxon>Dactylosporangium</taxon>
    </lineage>
</organism>
<evidence type="ECO:0000256" key="1">
    <source>
        <dbReference type="ARBA" id="ARBA00005594"/>
    </source>
</evidence>
<evidence type="ECO:0000256" key="3">
    <source>
        <dbReference type="ARBA" id="ARBA00022741"/>
    </source>
</evidence>
<evidence type="ECO:0000256" key="6">
    <source>
        <dbReference type="ARBA" id="ARBA00023146"/>
    </source>
</evidence>
<evidence type="ECO:0000256" key="8">
    <source>
        <dbReference type="HAMAP-Rule" id="MF_00140"/>
    </source>
</evidence>
<dbReference type="Gene3D" id="1.10.240.10">
    <property type="entry name" value="Tyrosyl-Transfer RNA Synthetase"/>
    <property type="match status" value="1"/>
</dbReference>
<comment type="function">
    <text evidence="8">Catalyzes the attachment of tryptophan to tRNA(Trp).</text>
</comment>
<dbReference type="InterPro" id="IPR002305">
    <property type="entry name" value="aa-tRNA-synth_Ic"/>
</dbReference>
<feature type="binding site" evidence="8">
    <location>
        <begin position="26"/>
        <end position="28"/>
    </location>
    <ligand>
        <name>ATP</name>
        <dbReference type="ChEBI" id="CHEBI:30616"/>
    </ligand>
</feature>
<comment type="caution">
    <text evidence="8">Lacks conserved residue(s) required for the propagation of feature annotation.</text>
</comment>
<dbReference type="PANTHER" id="PTHR43766:SF1">
    <property type="entry name" value="TRYPTOPHAN--TRNA LIGASE, MITOCHONDRIAL"/>
    <property type="match status" value="1"/>
</dbReference>
<comment type="similarity">
    <text evidence="1 8 9">Belongs to the class-I aminoacyl-tRNA synthetase family.</text>
</comment>
<feature type="binding site" evidence="8">
    <location>
        <begin position="160"/>
        <end position="162"/>
    </location>
    <ligand>
        <name>ATP</name>
        <dbReference type="ChEBI" id="CHEBI:30616"/>
    </ligand>
</feature>
<keyword evidence="2 8" id="KW-0436">Ligase</keyword>
<dbReference type="InterPro" id="IPR014729">
    <property type="entry name" value="Rossmann-like_a/b/a_fold"/>
</dbReference>
<dbReference type="PANTHER" id="PTHR43766">
    <property type="entry name" value="TRYPTOPHAN--TRNA LIGASE, MITOCHONDRIAL"/>
    <property type="match status" value="1"/>
</dbReference>
<accession>A0ABP4NKN7</accession>
<comment type="subcellular location">
    <subcellularLocation>
        <location evidence="8">Cytoplasm</location>
    </subcellularLocation>
</comment>
<keyword evidence="4 8" id="KW-0067">ATP-binding</keyword>
<dbReference type="Pfam" id="PF00579">
    <property type="entry name" value="tRNA-synt_1b"/>
    <property type="match status" value="1"/>
</dbReference>
<comment type="catalytic activity">
    <reaction evidence="7 8">
        <text>tRNA(Trp) + L-tryptophan + ATP = L-tryptophyl-tRNA(Trp) + AMP + diphosphate + H(+)</text>
        <dbReference type="Rhea" id="RHEA:24080"/>
        <dbReference type="Rhea" id="RHEA-COMP:9671"/>
        <dbReference type="Rhea" id="RHEA-COMP:9705"/>
        <dbReference type="ChEBI" id="CHEBI:15378"/>
        <dbReference type="ChEBI" id="CHEBI:30616"/>
        <dbReference type="ChEBI" id="CHEBI:33019"/>
        <dbReference type="ChEBI" id="CHEBI:57912"/>
        <dbReference type="ChEBI" id="CHEBI:78442"/>
        <dbReference type="ChEBI" id="CHEBI:78535"/>
        <dbReference type="ChEBI" id="CHEBI:456215"/>
        <dbReference type="EC" id="6.1.1.2"/>
    </reaction>
</comment>
<keyword evidence="6 8" id="KW-0030">Aminoacyl-tRNA synthetase</keyword>